<keyword evidence="3" id="KW-1185">Reference proteome</keyword>
<gene>
    <name evidence="2" type="ORF">OESDEN_07218</name>
</gene>
<evidence type="ECO:0000313" key="2">
    <source>
        <dbReference type="EMBL" id="KHJ92882.1"/>
    </source>
</evidence>
<keyword evidence="1" id="KW-0472">Membrane</keyword>
<proteinExistence type="predicted"/>
<dbReference type="EMBL" id="KN551072">
    <property type="protein sequence ID" value="KHJ92882.1"/>
    <property type="molecule type" value="Genomic_DNA"/>
</dbReference>
<keyword evidence="1" id="KW-0812">Transmembrane</keyword>
<dbReference type="AlphaFoldDB" id="A0A0B1TAN6"/>
<evidence type="ECO:0000313" key="3">
    <source>
        <dbReference type="Proteomes" id="UP000053660"/>
    </source>
</evidence>
<dbReference type="OrthoDB" id="5946976at2759"/>
<dbReference type="Proteomes" id="UP000053660">
    <property type="component" value="Unassembled WGS sequence"/>
</dbReference>
<accession>A0A0B1TAN6</accession>
<feature type="non-terminal residue" evidence="2">
    <location>
        <position position="1"/>
    </location>
</feature>
<feature type="transmembrane region" description="Helical" evidence="1">
    <location>
        <begin position="92"/>
        <end position="113"/>
    </location>
</feature>
<evidence type="ECO:0000256" key="1">
    <source>
        <dbReference type="SAM" id="Phobius"/>
    </source>
</evidence>
<reference evidence="2 3" key="1">
    <citation type="submission" date="2014-03" db="EMBL/GenBank/DDBJ databases">
        <title>Draft genome of the hookworm Oesophagostomum dentatum.</title>
        <authorList>
            <person name="Mitreva M."/>
        </authorList>
    </citation>
    <scope>NUCLEOTIDE SEQUENCE [LARGE SCALE GENOMIC DNA]</scope>
    <source>
        <strain evidence="2 3">OD-Hann</strain>
    </source>
</reference>
<sequence length="120" mass="14254">LTYGFLVDEVIKRLHPQGYNISQIYEEEVWSEEVSFHIGSQYLGEGPIAVISNPPRWLSVITHLRKPFRILYMIWCHYKYHGIDMMSANYPYFLGIMRTVGLMVTIGQMWAYLWKFYLPV</sequence>
<protein>
    <submittedName>
        <fullName evidence="2">Uncharacterized protein</fullName>
    </submittedName>
</protein>
<keyword evidence="1" id="KW-1133">Transmembrane helix</keyword>
<organism evidence="2 3">
    <name type="scientific">Oesophagostomum dentatum</name>
    <name type="common">Nodular worm</name>
    <dbReference type="NCBI Taxonomy" id="61180"/>
    <lineage>
        <taxon>Eukaryota</taxon>
        <taxon>Metazoa</taxon>
        <taxon>Ecdysozoa</taxon>
        <taxon>Nematoda</taxon>
        <taxon>Chromadorea</taxon>
        <taxon>Rhabditida</taxon>
        <taxon>Rhabditina</taxon>
        <taxon>Rhabditomorpha</taxon>
        <taxon>Strongyloidea</taxon>
        <taxon>Strongylidae</taxon>
        <taxon>Oesophagostomum</taxon>
    </lineage>
</organism>
<name>A0A0B1TAN6_OESDE</name>